<feature type="transmembrane region" description="Helical" evidence="1">
    <location>
        <begin position="193"/>
        <end position="215"/>
    </location>
</feature>
<sequence>MMIPIYLSTDFDFSFLYNLWNSFVAFLPQLLKGVAFFIFGWLFIRVTLYIIKKALGFTKIDSLPEKLNVDEIFGNSFIKIQPTKIIVTAIKWVLILVFIIIASELLGLKMISEQLSILIAYLPKLISALIIFAIGVYLANVVRKTISATFYSLELTGGRLVGNIVFYVIAIIVSVTALNQADVKTDLITNNLSIIFASILLAFTIAFGLGSIDVIKRLLFGYYSRKNLQVGDTIKATNFEGIIESIDNIAVVLMFENKKIIIPIKEIVDNKIEVLSSYST</sequence>
<dbReference type="Gene3D" id="1.10.287.1260">
    <property type="match status" value="1"/>
</dbReference>
<protein>
    <recommendedName>
        <fullName evidence="2">Mechanosensitive ion channel MscS domain-containing protein</fullName>
    </recommendedName>
</protein>
<evidence type="ECO:0000259" key="2">
    <source>
        <dbReference type="Pfam" id="PF00924"/>
    </source>
</evidence>
<evidence type="ECO:0000313" key="3">
    <source>
        <dbReference type="EMBL" id="PQJ82717.1"/>
    </source>
</evidence>
<feature type="transmembrane region" description="Helical" evidence="1">
    <location>
        <begin position="160"/>
        <end position="181"/>
    </location>
</feature>
<dbReference type="InterPro" id="IPR006685">
    <property type="entry name" value="MscS_channel_2nd"/>
</dbReference>
<gene>
    <name evidence="3" type="ORF">BTO16_09065</name>
</gene>
<dbReference type="AlphaFoldDB" id="A0A2S7WYP6"/>
<comment type="caution">
    <text evidence="3">The sequence shown here is derived from an EMBL/GenBank/DDBJ whole genome shotgun (WGS) entry which is preliminary data.</text>
</comment>
<organism evidence="3 4">
    <name type="scientific">Polaribacter glomeratus</name>
    <dbReference type="NCBI Taxonomy" id="102"/>
    <lineage>
        <taxon>Bacteria</taxon>
        <taxon>Pseudomonadati</taxon>
        <taxon>Bacteroidota</taxon>
        <taxon>Flavobacteriia</taxon>
        <taxon>Flavobacteriales</taxon>
        <taxon>Flavobacteriaceae</taxon>
    </lineage>
</organism>
<keyword evidence="1" id="KW-0812">Transmembrane</keyword>
<dbReference type="GO" id="GO:0016020">
    <property type="term" value="C:membrane"/>
    <property type="evidence" value="ECO:0007669"/>
    <property type="project" value="InterPro"/>
</dbReference>
<dbReference type="OrthoDB" id="1493289at2"/>
<proteinExistence type="predicted"/>
<feature type="domain" description="Mechanosensitive ion channel MscS" evidence="2">
    <location>
        <begin position="225"/>
        <end position="273"/>
    </location>
</feature>
<dbReference type="InterPro" id="IPR008910">
    <property type="entry name" value="MSC_TM_helix"/>
</dbReference>
<keyword evidence="4" id="KW-1185">Reference proteome</keyword>
<feature type="transmembrane region" description="Helical" evidence="1">
    <location>
        <begin position="118"/>
        <end position="139"/>
    </location>
</feature>
<keyword evidence="1" id="KW-1133">Transmembrane helix</keyword>
<feature type="transmembrane region" description="Helical" evidence="1">
    <location>
        <begin position="85"/>
        <end position="106"/>
    </location>
</feature>
<name>A0A2S7WYP6_9FLAO</name>
<accession>A0A2S7WYP6</accession>
<dbReference type="RefSeq" id="WP_105021269.1">
    <property type="nucleotide sequence ID" value="NZ_VORP01000007.1"/>
</dbReference>
<dbReference type="EMBL" id="MSCM01000001">
    <property type="protein sequence ID" value="PQJ82717.1"/>
    <property type="molecule type" value="Genomic_DNA"/>
</dbReference>
<keyword evidence="1" id="KW-0472">Membrane</keyword>
<evidence type="ECO:0000313" key="4">
    <source>
        <dbReference type="Proteomes" id="UP000239068"/>
    </source>
</evidence>
<evidence type="ECO:0000256" key="1">
    <source>
        <dbReference type="SAM" id="Phobius"/>
    </source>
</evidence>
<dbReference type="Pfam" id="PF00924">
    <property type="entry name" value="MS_channel_2nd"/>
    <property type="match status" value="1"/>
</dbReference>
<dbReference type="GO" id="GO:0055085">
    <property type="term" value="P:transmembrane transport"/>
    <property type="evidence" value="ECO:0007669"/>
    <property type="project" value="InterPro"/>
</dbReference>
<feature type="transmembrane region" description="Helical" evidence="1">
    <location>
        <begin position="20"/>
        <end position="44"/>
    </location>
</feature>
<dbReference type="Proteomes" id="UP000239068">
    <property type="component" value="Unassembled WGS sequence"/>
</dbReference>
<dbReference type="Pfam" id="PF05552">
    <property type="entry name" value="MS_channel_1st_1"/>
    <property type="match status" value="2"/>
</dbReference>
<reference evidence="3 4" key="1">
    <citation type="submission" date="2016-12" db="EMBL/GenBank/DDBJ databases">
        <title>Trade-off between light-utilization and light-protection in marine flavobacteria.</title>
        <authorList>
            <person name="Kumagai Y."/>
            <person name="Yoshizawa S."/>
            <person name="Kogure K."/>
            <person name="Iwasaki W."/>
        </authorList>
    </citation>
    <scope>NUCLEOTIDE SEQUENCE [LARGE SCALE GENOMIC DNA]</scope>
    <source>
        <strain evidence="3 4">ATCC 43844</strain>
    </source>
</reference>